<feature type="compositionally biased region" description="Basic and acidic residues" evidence="1">
    <location>
        <begin position="101"/>
        <end position="115"/>
    </location>
</feature>
<reference evidence="2" key="1">
    <citation type="submission" date="2017-07" db="EMBL/GenBank/DDBJ databases">
        <authorList>
            <person name="Mikheyev A."/>
            <person name="Grau M."/>
        </authorList>
    </citation>
    <scope>NUCLEOTIDE SEQUENCE</scope>
    <source>
        <tissue evidence="2">Venom_gland</tissue>
    </source>
</reference>
<proteinExistence type="predicted"/>
<sequence length="126" mass="14107">MSLRRRQHRRHEAAKEKSLFPQLLWASCFWNSHRSTSPVNHEGSNLGGAPRSPQKALRSQALSCRPSTCTPPQNARRRGDDKRIPSSTTPDSSTMQFPRSEGARRHAPRPADLRSKRPTSTKATPG</sequence>
<feature type="compositionally biased region" description="Polar residues" evidence="1">
    <location>
        <begin position="85"/>
        <end position="97"/>
    </location>
</feature>
<dbReference type="PROSITE" id="PS51257">
    <property type="entry name" value="PROKAR_LIPOPROTEIN"/>
    <property type="match status" value="1"/>
</dbReference>
<reference evidence="2" key="2">
    <citation type="submission" date="2017-11" db="EMBL/GenBank/DDBJ databases">
        <title>Coralsnake Venomics: Analyses of Venom Gland Transcriptomes and Proteomes of Six Brazilian Taxa.</title>
        <authorList>
            <person name="Aird S.D."/>
            <person name="Jorge da Silva N."/>
            <person name="Qiu L."/>
            <person name="Villar-Briones A."/>
            <person name="Aparecida-Saddi V."/>
            <person name="Campos-Telles M.P."/>
            <person name="Grau M."/>
            <person name="Mikheyev A.S."/>
        </authorList>
    </citation>
    <scope>NUCLEOTIDE SEQUENCE</scope>
    <source>
        <tissue evidence="2">Venom_gland</tissue>
    </source>
</reference>
<feature type="compositionally biased region" description="Polar residues" evidence="1">
    <location>
        <begin position="60"/>
        <end position="73"/>
    </location>
</feature>
<dbReference type="AlphaFoldDB" id="A0A2D4IBV6"/>
<protein>
    <submittedName>
        <fullName evidence="2">Uncharacterized protein</fullName>
    </submittedName>
</protein>
<feature type="region of interest" description="Disordered" evidence="1">
    <location>
        <begin position="35"/>
        <end position="126"/>
    </location>
</feature>
<name>A0A2D4IBV6_MICLE</name>
<dbReference type="EMBL" id="IACK01082521">
    <property type="protein sequence ID" value="LAA81700.1"/>
    <property type="molecule type" value="Transcribed_RNA"/>
</dbReference>
<accession>A0A2D4IBV6</accession>
<evidence type="ECO:0000313" key="2">
    <source>
        <dbReference type="EMBL" id="LAA81700.1"/>
    </source>
</evidence>
<organism evidence="2">
    <name type="scientific">Micrurus lemniscatus lemniscatus</name>
    <dbReference type="NCBI Taxonomy" id="129467"/>
    <lineage>
        <taxon>Eukaryota</taxon>
        <taxon>Metazoa</taxon>
        <taxon>Chordata</taxon>
        <taxon>Craniata</taxon>
        <taxon>Vertebrata</taxon>
        <taxon>Euteleostomi</taxon>
        <taxon>Lepidosauria</taxon>
        <taxon>Squamata</taxon>
        <taxon>Bifurcata</taxon>
        <taxon>Unidentata</taxon>
        <taxon>Episquamata</taxon>
        <taxon>Toxicofera</taxon>
        <taxon>Serpentes</taxon>
        <taxon>Colubroidea</taxon>
        <taxon>Elapidae</taxon>
        <taxon>Elapinae</taxon>
        <taxon>Micrurus</taxon>
    </lineage>
</organism>
<evidence type="ECO:0000256" key="1">
    <source>
        <dbReference type="SAM" id="MobiDB-lite"/>
    </source>
</evidence>